<comment type="cofactor">
    <cofactor evidence="2">
        <name>Mg(2+)</name>
        <dbReference type="ChEBI" id="CHEBI:18420"/>
    </cofactor>
    <text evidence="2">Binds 2 magnesium ions per subunit.</text>
</comment>
<feature type="binding site" evidence="2">
    <location>
        <position position="21"/>
    </location>
    <ligand>
        <name>substrate</name>
    </ligand>
</feature>
<comment type="function">
    <text evidence="2">Catalyzes the condensation of isopentenyl diphosphate (IPP) with allylic pyrophosphates generating different type of terpenoids.</text>
</comment>
<protein>
    <recommendedName>
        <fullName evidence="2">Isoprenyl transferase</fullName>
        <ecNumber evidence="2">2.5.1.-</ecNumber>
    </recommendedName>
</protein>
<dbReference type="CDD" id="cd00475">
    <property type="entry name" value="Cis_IPPS"/>
    <property type="match status" value="1"/>
</dbReference>
<evidence type="ECO:0000313" key="4">
    <source>
        <dbReference type="Proteomes" id="UP000177659"/>
    </source>
</evidence>
<dbReference type="InterPro" id="IPR036424">
    <property type="entry name" value="UPP_synth-like_sf"/>
</dbReference>
<comment type="subunit">
    <text evidence="2">Homodimer.</text>
</comment>
<dbReference type="InterPro" id="IPR018520">
    <property type="entry name" value="UPP_synth-like_CS"/>
</dbReference>
<dbReference type="Gene3D" id="3.40.1180.10">
    <property type="entry name" value="Decaprenyl diphosphate synthase-like"/>
    <property type="match status" value="1"/>
</dbReference>
<sequence>MTPDSQIPRAIGIIMDGNRRWAKERGLPAFEGHRQGFEKFKEVAGWARDCGIKNMIVYALSTENWQRTKEEVSYLLDLFRRILKEEVGRLHEEGVRVIFAGDISRFPDDVRDMMEKAHEKTNGNTKHTLVIAASYGGRAEILHAINKLLIQKEVGEEITEADVEENLWTSGVPDPDIIIRSGGEMRLSNFLPWQSVYSELFFSKTYWPDFSKEEFMSILEQYSSRQRRMGK</sequence>
<keyword evidence="2" id="KW-0460">Magnesium</keyword>
<accession>A0A1F6D1D7</accession>
<dbReference type="AlphaFoldDB" id="A0A1F6D1D7"/>
<feature type="binding site" evidence="2">
    <location>
        <begin position="61"/>
        <end position="63"/>
    </location>
    <ligand>
        <name>substrate</name>
    </ligand>
</feature>
<reference evidence="3 4" key="1">
    <citation type="journal article" date="2016" name="Nat. Commun.">
        <title>Thousands of microbial genomes shed light on interconnected biogeochemical processes in an aquifer system.</title>
        <authorList>
            <person name="Anantharaman K."/>
            <person name="Brown C.T."/>
            <person name="Hug L.A."/>
            <person name="Sharon I."/>
            <person name="Castelle C.J."/>
            <person name="Probst A.J."/>
            <person name="Thomas B.C."/>
            <person name="Singh A."/>
            <person name="Wilkins M.J."/>
            <person name="Karaoz U."/>
            <person name="Brodie E.L."/>
            <person name="Williams K.H."/>
            <person name="Hubbard S.S."/>
            <person name="Banfield J.F."/>
        </authorList>
    </citation>
    <scope>NUCLEOTIDE SEQUENCE [LARGE SCALE GENOMIC DNA]</scope>
</reference>
<feature type="binding site" evidence="2">
    <location>
        <position position="65"/>
    </location>
    <ligand>
        <name>substrate</name>
    </ligand>
</feature>
<feature type="binding site" evidence="2">
    <location>
        <position position="199"/>
    </location>
    <ligand>
        <name>Mg(2+)</name>
        <dbReference type="ChEBI" id="CHEBI:18420"/>
    </ligand>
</feature>
<dbReference type="Pfam" id="PF01255">
    <property type="entry name" value="Prenyltransf"/>
    <property type="match status" value="1"/>
</dbReference>
<dbReference type="GO" id="GO:0000287">
    <property type="term" value="F:magnesium ion binding"/>
    <property type="evidence" value="ECO:0007669"/>
    <property type="project" value="UniProtKB-UniRule"/>
</dbReference>
<feature type="active site" evidence="2">
    <location>
        <position position="16"/>
    </location>
</feature>
<dbReference type="PANTHER" id="PTHR10291:SF0">
    <property type="entry name" value="DEHYDRODOLICHYL DIPHOSPHATE SYNTHASE 2"/>
    <property type="match status" value="1"/>
</dbReference>
<evidence type="ECO:0000313" key="3">
    <source>
        <dbReference type="EMBL" id="OGG55177.1"/>
    </source>
</evidence>
<dbReference type="EC" id="2.5.1.-" evidence="2"/>
<feature type="binding site" evidence="2">
    <location>
        <position position="33"/>
    </location>
    <ligand>
        <name>substrate</name>
    </ligand>
</feature>
<feature type="binding site" evidence="2">
    <location>
        <begin position="186"/>
        <end position="188"/>
    </location>
    <ligand>
        <name>substrate</name>
    </ligand>
</feature>
<keyword evidence="2" id="KW-0479">Metal-binding</keyword>
<proteinExistence type="inferred from homology"/>
<dbReference type="Proteomes" id="UP000177659">
    <property type="component" value="Unassembled WGS sequence"/>
</dbReference>
<organism evidence="3 4">
    <name type="scientific">Candidatus Kaiserbacteria bacterium RIFCSPHIGHO2_02_FULL_49_11</name>
    <dbReference type="NCBI Taxonomy" id="1798489"/>
    <lineage>
        <taxon>Bacteria</taxon>
        <taxon>Candidatus Kaiseribacteriota</taxon>
    </lineage>
</organism>
<comment type="caution">
    <text evidence="2">Lacks conserved residue(s) required for the propagation of feature annotation.</text>
</comment>
<dbReference type="PANTHER" id="PTHR10291">
    <property type="entry name" value="DEHYDRODOLICHYL DIPHOSPHATE SYNTHASE FAMILY MEMBER"/>
    <property type="match status" value="1"/>
</dbReference>
<evidence type="ECO:0000256" key="2">
    <source>
        <dbReference type="HAMAP-Rule" id="MF_01139"/>
    </source>
</evidence>
<dbReference type="GO" id="GO:0016094">
    <property type="term" value="P:polyprenol biosynthetic process"/>
    <property type="evidence" value="ECO:0007669"/>
    <property type="project" value="TreeGrafter"/>
</dbReference>
<name>A0A1F6D1D7_9BACT</name>
<keyword evidence="1 2" id="KW-0808">Transferase</keyword>
<dbReference type="InterPro" id="IPR001441">
    <property type="entry name" value="UPP_synth-like"/>
</dbReference>
<dbReference type="EMBL" id="MFLC01000011">
    <property type="protein sequence ID" value="OGG55177.1"/>
    <property type="molecule type" value="Genomic_DNA"/>
</dbReference>
<dbReference type="SUPFAM" id="SSF64005">
    <property type="entry name" value="Undecaprenyl diphosphate synthase"/>
    <property type="match status" value="1"/>
</dbReference>
<dbReference type="PROSITE" id="PS01066">
    <property type="entry name" value="UPP_SYNTHASE"/>
    <property type="match status" value="1"/>
</dbReference>
<feature type="binding site" evidence="2">
    <location>
        <position position="67"/>
    </location>
    <ligand>
        <name>substrate</name>
    </ligand>
</feature>
<dbReference type="NCBIfam" id="TIGR00055">
    <property type="entry name" value="uppS"/>
    <property type="match status" value="1"/>
</dbReference>
<feature type="active site" description="Proton acceptor" evidence="2">
    <location>
        <position position="64"/>
    </location>
</feature>
<comment type="similarity">
    <text evidence="2">Belongs to the UPP synthase family.</text>
</comment>
<evidence type="ECO:0000256" key="1">
    <source>
        <dbReference type="ARBA" id="ARBA00022679"/>
    </source>
</evidence>
<feature type="binding site" evidence="2">
    <location>
        <position position="16"/>
    </location>
    <ligand>
        <name>Mg(2+)</name>
        <dbReference type="ChEBI" id="CHEBI:18420"/>
    </ligand>
</feature>
<comment type="caution">
    <text evidence="3">The sequence shown here is derived from an EMBL/GenBank/DDBJ whole genome shotgun (WGS) entry which is preliminary data.</text>
</comment>
<dbReference type="HAMAP" id="MF_01139">
    <property type="entry name" value="ISPT"/>
    <property type="match status" value="1"/>
</dbReference>
<feature type="binding site" evidence="2">
    <location>
        <begin position="17"/>
        <end position="20"/>
    </location>
    <ligand>
        <name>substrate</name>
    </ligand>
</feature>
<feature type="binding site" evidence="2">
    <location>
        <position position="180"/>
    </location>
    <ligand>
        <name>substrate</name>
    </ligand>
</feature>
<gene>
    <name evidence="3" type="ORF">A3D62_00095</name>
</gene>
<dbReference type="GO" id="GO:0045547">
    <property type="term" value="F:ditrans,polycis-polyprenyl diphosphate synthase [(2E,6E)-farnesyl diphosphate specific] activity"/>
    <property type="evidence" value="ECO:0007669"/>
    <property type="project" value="TreeGrafter"/>
</dbReference>